<dbReference type="AlphaFoldDB" id="A0A834STY6"/>
<keyword evidence="3" id="KW-1185">Reference proteome</keyword>
<proteinExistence type="predicted"/>
<feature type="region of interest" description="Disordered" evidence="1">
    <location>
        <begin position="1"/>
        <end position="37"/>
    </location>
</feature>
<comment type="caution">
    <text evidence="2">The sequence shown here is derived from an EMBL/GenBank/DDBJ whole genome shotgun (WGS) entry which is preliminary data.</text>
</comment>
<gene>
    <name evidence="2" type="ORF">G2W53_036409</name>
</gene>
<accession>A0A834STY6</accession>
<name>A0A834STY6_9FABA</name>
<evidence type="ECO:0000313" key="3">
    <source>
        <dbReference type="Proteomes" id="UP000634136"/>
    </source>
</evidence>
<sequence>MSAMELVENRDYAGDENENSDDEHRQPPAPGTTPSGHSAIVVSNPAFSSITKLQLILSGSRVLAIGSALSEEIFCHLLLMVHLMGHNRVIVGIRSYDSRVHLGDEIRCFDLKLASLNIYLLCLWLVNQSSKPDCNGHPNIPILDPLETLASILLLGEMKLNIPLVITYQVAYDVTMAPFKANIWKTCRLKTEHCFAKWIDASY</sequence>
<dbReference type="EMBL" id="JAAIUW010000011">
    <property type="protein sequence ID" value="KAF7809666.1"/>
    <property type="molecule type" value="Genomic_DNA"/>
</dbReference>
<protein>
    <submittedName>
        <fullName evidence="2">Uncharacterized protein</fullName>
    </submittedName>
</protein>
<organism evidence="2 3">
    <name type="scientific">Senna tora</name>
    <dbReference type="NCBI Taxonomy" id="362788"/>
    <lineage>
        <taxon>Eukaryota</taxon>
        <taxon>Viridiplantae</taxon>
        <taxon>Streptophyta</taxon>
        <taxon>Embryophyta</taxon>
        <taxon>Tracheophyta</taxon>
        <taxon>Spermatophyta</taxon>
        <taxon>Magnoliopsida</taxon>
        <taxon>eudicotyledons</taxon>
        <taxon>Gunneridae</taxon>
        <taxon>Pentapetalae</taxon>
        <taxon>rosids</taxon>
        <taxon>fabids</taxon>
        <taxon>Fabales</taxon>
        <taxon>Fabaceae</taxon>
        <taxon>Caesalpinioideae</taxon>
        <taxon>Cassia clade</taxon>
        <taxon>Senna</taxon>
    </lineage>
</organism>
<reference evidence="2" key="1">
    <citation type="submission" date="2020-09" db="EMBL/GenBank/DDBJ databases">
        <title>Genome-Enabled Discovery of Anthraquinone Biosynthesis in Senna tora.</title>
        <authorList>
            <person name="Kang S.-H."/>
            <person name="Pandey R.P."/>
            <person name="Lee C.-M."/>
            <person name="Sim J.-S."/>
            <person name="Jeong J.-T."/>
            <person name="Choi B.-S."/>
            <person name="Jung M."/>
            <person name="Ginzburg D."/>
            <person name="Zhao K."/>
            <person name="Won S.Y."/>
            <person name="Oh T.-J."/>
            <person name="Yu Y."/>
            <person name="Kim N.-H."/>
            <person name="Lee O.R."/>
            <person name="Lee T.-H."/>
            <person name="Bashyal P."/>
            <person name="Kim T.-S."/>
            <person name="Lee W.-H."/>
            <person name="Kawkins C."/>
            <person name="Kim C.-K."/>
            <person name="Kim J.S."/>
            <person name="Ahn B.O."/>
            <person name="Rhee S.Y."/>
            <person name="Sohng J.K."/>
        </authorList>
    </citation>
    <scope>NUCLEOTIDE SEQUENCE</scope>
    <source>
        <tissue evidence="2">Leaf</tissue>
    </source>
</reference>
<dbReference type="Proteomes" id="UP000634136">
    <property type="component" value="Unassembled WGS sequence"/>
</dbReference>
<evidence type="ECO:0000313" key="2">
    <source>
        <dbReference type="EMBL" id="KAF7809666.1"/>
    </source>
</evidence>
<evidence type="ECO:0000256" key="1">
    <source>
        <dbReference type="SAM" id="MobiDB-lite"/>
    </source>
</evidence>